<dbReference type="InterPro" id="IPR035979">
    <property type="entry name" value="RBD_domain_sf"/>
</dbReference>
<dbReference type="SUPFAM" id="SSF54928">
    <property type="entry name" value="RNA-binding domain, RBD"/>
    <property type="match status" value="1"/>
</dbReference>
<dbReference type="Pfam" id="PF04059">
    <property type="entry name" value="RRM_2"/>
    <property type="match status" value="1"/>
</dbReference>
<dbReference type="Proteomes" id="UP001632038">
    <property type="component" value="Unassembled WGS sequence"/>
</dbReference>
<keyword evidence="4" id="KW-1185">Reference proteome</keyword>
<evidence type="ECO:0000259" key="2">
    <source>
        <dbReference type="Pfam" id="PF04059"/>
    </source>
</evidence>
<feature type="compositionally biased region" description="Pro residues" evidence="1">
    <location>
        <begin position="20"/>
        <end position="31"/>
    </location>
</feature>
<feature type="region of interest" description="Disordered" evidence="1">
    <location>
        <begin position="1"/>
        <end position="31"/>
    </location>
</feature>
<sequence length="326" mass="36922">MCINLPSRTLNPHAKEWEPTPKPYPLPPPRQPAAFHPLPPPPHYPNYNVNVVPLYIVPFPATLVVTPHKANIAAKPKLFSRPTKTKKMEWPELKSPKCPSTAHFVNDKGFKKALPPRLLRLRKCYSTVNNPPPPQKQCWRPKANSKVSGEGGAGHIPPPTLSGRRPSLPGNTTVMIKNIPNQLRRHFMLSFLDDYCKTHELEYDFLYLPMDFRKKDNLGYAFVNFTTSVAAQKFKDILQGYKWASFYCQGRLFTSKKVCVITWARIQGVKALVERFKNSSFQCDRLDYLPVILDPPRNGCDPDPSAPVILGSLQQQAMKGKLVTDV</sequence>
<feature type="region of interest" description="Disordered" evidence="1">
    <location>
        <begin position="132"/>
        <end position="167"/>
    </location>
</feature>
<feature type="domain" description="Mei2-like C-terminal RNA recognition motif" evidence="2">
    <location>
        <begin position="172"/>
        <end position="277"/>
    </location>
</feature>
<name>A0ABD3DJX1_9LAMI</name>
<proteinExistence type="predicted"/>
<evidence type="ECO:0000313" key="3">
    <source>
        <dbReference type="EMBL" id="KAL3641319.1"/>
    </source>
</evidence>
<evidence type="ECO:0000256" key="1">
    <source>
        <dbReference type="SAM" id="MobiDB-lite"/>
    </source>
</evidence>
<dbReference type="AlphaFoldDB" id="A0ABD3DJX1"/>
<protein>
    <recommendedName>
        <fullName evidence="2">Mei2-like C-terminal RNA recognition motif domain-containing protein</fullName>
    </recommendedName>
</protein>
<feature type="compositionally biased region" description="Polar residues" evidence="1">
    <location>
        <begin position="1"/>
        <end position="10"/>
    </location>
</feature>
<accession>A0ABD3DJX1</accession>
<evidence type="ECO:0000313" key="4">
    <source>
        <dbReference type="Proteomes" id="UP001632038"/>
    </source>
</evidence>
<comment type="caution">
    <text evidence="3">The sequence shown here is derived from an EMBL/GenBank/DDBJ whole genome shotgun (WGS) entry which is preliminary data.</text>
</comment>
<dbReference type="EMBL" id="JAVIJP010000017">
    <property type="protein sequence ID" value="KAL3641319.1"/>
    <property type="molecule type" value="Genomic_DNA"/>
</dbReference>
<dbReference type="InterPro" id="IPR012677">
    <property type="entry name" value="Nucleotide-bd_a/b_plait_sf"/>
</dbReference>
<dbReference type="CDD" id="cd12277">
    <property type="entry name" value="RRM3_MEI2_EAR1_like"/>
    <property type="match status" value="1"/>
</dbReference>
<organism evidence="3 4">
    <name type="scientific">Castilleja foliolosa</name>
    <dbReference type="NCBI Taxonomy" id="1961234"/>
    <lineage>
        <taxon>Eukaryota</taxon>
        <taxon>Viridiplantae</taxon>
        <taxon>Streptophyta</taxon>
        <taxon>Embryophyta</taxon>
        <taxon>Tracheophyta</taxon>
        <taxon>Spermatophyta</taxon>
        <taxon>Magnoliopsida</taxon>
        <taxon>eudicotyledons</taxon>
        <taxon>Gunneridae</taxon>
        <taxon>Pentapetalae</taxon>
        <taxon>asterids</taxon>
        <taxon>lamiids</taxon>
        <taxon>Lamiales</taxon>
        <taxon>Orobanchaceae</taxon>
        <taxon>Pedicularideae</taxon>
        <taxon>Castillejinae</taxon>
        <taxon>Castilleja</taxon>
    </lineage>
</organism>
<gene>
    <name evidence="3" type="ORF">CASFOL_016287</name>
</gene>
<dbReference type="InterPro" id="IPR007201">
    <property type="entry name" value="Mei2-like_Rrm_C"/>
</dbReference>
<reference evidence="4" key="1">
    <citation type="journal article" date="2024" name="IScience">
        <title>Strigolactones Initiate the Formation of Haustorium-like Structures in Castilleja.</title>
        <authorList>
            <person name="Buerger M."/>
            <person name="Peterson D."/>
            <person name="Chory J."/>
        </authorList>
    </citation>
    <scope>NUCLEOTIDE SEQUENCE [LARGE SCALE GENOMIC DNA]</scope>
</reference>
<dbReference type="Gene3D" id="3.30.70.330">
    <property type="match status" value="1"/>
</dbReference>